<dbReference type="GO" id="GO:0004747">
    <property type="term" value="F:ribokinase activity"/>
    <property type="evidence" value="ECO:0007669"/>
    <property type="project" value="UniProtKB-EC"/>
</dbReference>
<dbReference type="PANTHER" id="PTHR10584">
    <property type="entry name" value="SUGAR KINASE"/>
    <property type="match status" value="1"/>
</dbReference>
<name>A0A5B1CNN1_9BACT</name>
<gene>
    <name evidence="4" type="primary">rbsK</name>
    <name evidence="4" type="ORF">LF1_40950</name>
</gene>
<dbReference type="PANTHER" id="PTHR10584:SF166">
    <property type="entry name" value="RIBOKINASE"/>
    <property type="match status" value="1"/>
</dbReference>
<keyword evidence="5" id="KW-1185">Reference proteome</keyword>
<dbReference type="Proteomes" id="UP000322699">
    <property type="component" value="Unassembled WGS sequence"/>
</dbReference>
<accession>A0A5B1CNN1</accession>
<dbReference type="InterPro" id="IPR011611">
    <property type="entry name" value="PfkB_dom"/>
</dbReference>
<dbReference type="InterPro" id="IPR029056">
    <property type="entry name" value="Ribokinase-like"/>
</dbReference>
<reference evidence="4 5" key="1">
    <citation type="submission" date="2019-08" db="EMBL/GenBank/DDBJ databases">
        <title>Deep-cultivation of Planctomycetes and their phenomic and genomic characterization uncovers novel biology.</title>
        <authorList>
            <person name="Wiegand S."/>
            <person name="Jogler M."/>
            <person name="Boedeker C."/>
            <person name="Pinto D."/>
            <person name="Vollmers J."/>
            <person name="Rivas-Marin E."/>
            <person name="Kohn T."/>
            <person name="Peeters S.H."/>
            <person name="Heuer A."/>
            <person name="Rast P."/>
            <person name="Oberbeckmann S."/>
            <person name="Bunk B."/>
            <person name="Jeske O."/>
            <person name="Meyerdierks A."/>
            <person name="Storesund J.E."/>
            <person name="Kallscheuer N."/>
            <person name="Luecker S."/>
            <person name="Lage O.M."/>
            <person name="Pohl T."/>
            <person name="Merkel B.J."/>
            <person name="Hornburger P."/>
            <person name="Mueller R.-W."/>
            <person name="Bruemmer F."/>
            <person name="Labrenz M."/>
            <person name="Spormann A.M."/>
            <person name="Op Den Camp H."/>
            <person name="Overmann J."/>
            <person name="Amann R."/>
            <person name="Jetten M.S.M."/>
            <person name="Mascher T."/>
            <person name="Medema M.H."/>
            <person name="Devos D.P."/>
            <person name="Kaster A.-K."/>
            <person name="Ovreas L."/>
            <person name="Rohde M."/>
            <person name="Galperin M.Y."/>
            <person name="Jogler C."/>
        </authorList>
    </citation>
    <scope>NUCLEOTIDE SEQUENCE [LARGE SCALE GENOMIC DNA]</scope>
    <source>
        <strain evidence="4 5">LF1</strain>
    </source>
</reference>
<evidence type="ECO:0000259" key="3">
    <source>
        <dbReference type="Pfam" id="PF00294"/>
    </source>
</evidence>
<protein>
    <submittedName>
        <fullName evidence="4">Ribokinase</fullName>
        <ecNumber evidence="4">2.7.1.15</ecNumber>
    </submittedName>
</protein>
<evidence type="ECO:0000313" key="5">
    <source>
        <dbReference type="Proteomes" id="UP000322699"/>
    </source>
</evidence>
<dbReference type="SUPFAM" id="SSF53613">
    <property type="entry name" value="Ribokinase-like"/>
    <property type="match status" value="1"/>
</dbReference>
<sequence>MLHITQPACLIRKADLTTSIGFGVLRSSLPFDCMKFAKKQSIEIVGIGVSVLDLVMVVDDLPGEEEVLEAIDRFSGLGGGVSVAMATAASMGISTAMLDCLGTDNVSDSIVCQLADAGVDTQLIDRDENVSASLATVWVKQSNGSRTIVFSPGKFKETEPLDFQWTDRCAEIVSAAKFLHLNGRHFDASMKAVEVAKHSGVKVSYDGGAYRYRAEILPLVEQADVFIVSEHFARTHCESKSKRNGVSDSPASLCQALIRDFDSELVGVTCGDRGSWFATSGGDAFHQPADRVAQVVDTTGCGDTFHGAMLAAMVRGLPLRACSEIAAKVAAHQAKHLGAFSPTISGLGILPV</sequence>
<dbReference type="AlphaFoldDB" id="A0A5B1CNN1"/>
<dbReference type="Pfam" id="PF00294">
    <property type="entry name" value="PfkB"/>
    <property type="match status" value="1"/>
</dbReference>
<dbReference type="EC" id="2.7.1.15" evidence="4"/>
<evidence type="ECO:0000256" key="1">
    <source>
        <dbReference type="ARBA" id="ARBA00022679"/>
    </source>
</evidence>
<feature type="domain" description="Carbohydrate kinase PfkB" evidence="3">
    <location>
        <begin position="44"/>
        <end position="341"/>
    </location>
</feature>
<keyword evidence="1 4" id="KW-0808">Transferase</keyword>
<keyword evidence="2 4" id="KW-0418">Kinase</keyword>
<evidence type="ECO:0000256" key="2">
    <source>
        <dbReference type="ARBA" id="ARBA00022777"/>
    </source>
</evidence>
<comment type="caution">
    <text evidence="4">The sequence shown here is derived from an EMBL/GenBank/DDBJ whole genome shotgun (WGS) entry which is preliminary data.</text>
</comment>
<evidence type="ECO:0000313" key="4">
    <source>
        <dbReference type="EMBL" id="KAA1261545.1"/>
    </source>
</evidence>
<dbReference type="EMBL" id="VRLW01000001">
    <property type="protein sequence ID" value="KAA1261545.1"/>
    <property type="molecule type" value="Genomic_DNA"/>
</dbReference>
<dbReference type="Gene3D" id="3.40.1190.20">
    <property type="match status" value="1"/>
</dbReference>
<proteinExistence type="predicted"/>
<organism evidence="4 5">
    <name type="scientific">Rubripirellula obstinata</name>
    <dbReference type="NCBI Taxonomy" id="406547"/>
    <lineage>
        <taxon>Bacteria</taxon>
        <taxon>Pseudomonadati</taxon>
        <taxon>Planctomycetota</taxon>
        <taxon>Planctomycetia</taxon>
        <taxon>Pirellulales</taxon>
        <taxon>Pirellulaceae</taxon>
        <taxon>Rubripirellula</taxon>
    </lineage>
</organism>